<evidence type="ECO:0000313" key="1">
    <source>
        <dbReference type="EMBL" id="KAH3819575.1"/>
    </source>
</evidence>
<proteinExistence type="predicted"/>
<accession>A0A9D4JPB8</accession>
<reference evidence="1" key="2">
    <citation type="submission" date="2020-11" db="EMBL/GenBank/DDBJ databases">
        <authorList>
            <person name="McCartney M.A."/>
            <person name="Auch B."/>
            <person name="Kono T."/>
            <person name="Mallez S."/>
            <person name="Becker A."/>
            <person name="Gohl D.M."/>
            <person name="Silverstein K.A.T."/>
            <person name="Koren S."/>
            <person name="Bechman K.B."/>
            <person name="Herman A."/>
            <person name="Abrahante J.E."/>
            <person name="Garbe J."/>
        </authorList>
    </citation>
    <scope>NUCLEOTIDE SEQUENCE</scope>
    <source>
        <strain evidence="1">Duluth1</strain>
        <tissue evidence="1">Whole animal</tissue>
    </source>
</reference>
<protein>
    <submittedName>
        <fullName evidence="1">Uncharacterized protein</fullName>
    </submittedName>
</protein>
<dbReference type="AlphaFoldDB" id="A0A9D4JPB8"/>
<gene>
    <name evidence="1" type="ORF">DPMN_121314</name>
</gene>
<name>A0A9D4JPB8_DREPO</name>
<dbReference type="EMBL" id="JAIWYP010000005">
    <property type="protein sequence ID" value="KAH3819575.1"/>
    <property type="molecule type" value="Genomic_DNA"/>
</dbReference>
<comment type="caution">
    <text evidence="1">The sequence shown here is derived from an EMBL/GenBank/DDBJ whole genome shotgun (WGS) entry which is preliminary data.</text>
</comment>
<keyword evidence="2" id="KW-1185">Reference proteome</keyword>
<organism evidence="1 2">
    <name type="scientific">Dreissena polymorpha</name>
    <name type="common">Zebra mussel</name>
    <name type="synonym">Mytilus polymorpha</name>
    <dbReference type="NCBI Taxonomy" id="45954"/>
    <lineage>
        <taxon>Eukaryota</taxon>
        <taxon>Metazoa</taxon>
        <taxon>Spiralia</taxon>
        <taxon>Lophotrochozoa</taxon>
        <taxon>Mollusca</taxon>
        <taxon>Bivalvia</taxon>
        <taxon>Autobranchia</taxon>
        <taxon>Heteroconchia</taxon>
        <taxon>Euheterodonta</taxon>
        <taxon>Imparidentia</taxon>
        <taxon>Neoheterodontei</taxon>
        <taxon>Myida</taxon>
        <taxon>Dreissenoidea</taxon>
        <taxon>Dreissenidae</taxon>
        <taxon>Dreissena</taxon>
    </lineage>
</organism>
<sequence length="109" mass="12600">MSLGLPGLTPFGPCTLHVVHNSFRKGLNSYGENAEQMAVDVFQWFKTHISQKEDYGFTLGDVQCRWLTLIPALEQINNHWKALRKYFLTDLPQRSKTDLTYAQLKNNTR</sequence>
<reference evidence="1" key="1">
    <citation type="journal article" date="2019" name="bioRxiv">
        <title>The Genome of the Zebra Mussel, Dreissena polymorpha: A Resource for Invasive Species Research.</title>
        <authorList>
            <person name="McCartney M.A."/>
            <person name="Auch B."/>
            <person name="Kono T."/>
            <person name="Mallez S."/>
            <person name="Zhang Y."/>
            <person name="Obille A."/>
            <person name="Becker A."/>
            <person name="Abrahante J.E."/>
            <person name="Garbe J."/>
            <person name="Badalamenti J.P."/>
            <person name="Herman A."/>
            <person name="Mangelson H."/>
            <person name="Liachko I."/>
            <person name="Sullivan S."/>
            <person name="Sone E.D."/>
            <person name="Koren S."/>
            <person name="Silverstein K.A.T."/>
            <person name="Beckman K.B."/>
            <person name="Gohl D.M."/>
        </authorList>
    </citation>
    <scope>NUCLEOTIDE SEQUENCE</scope>
    <source>
        <strain evidence="1">Duluth1</strain>
        <tissue evidence="1">Whole animal</tissue>
    </source>
</reference>
<dbReference type="Proteomes" id="UP000828390">
    <property type="component" value="Unassembled WGS sequence"/>
</dbReference>
<evidence type="ECO:0000313" key="2">
    <source>
        <dbReference type="Proteomes" id="UP000828390"/>
    </source>
</evidence>